<dbReference type="AlphaFoldDB" id="A0A916WDB3"/>
<keyword evidence="9" id="KW-1185">Reference proteome</keyword>
<protein>
    <recommendedName>
        <fullName evidence="5">Glutathione peroxidase</fullName>
    </recommendedName>
</protein>
<evidence type="ECO:0000256" key="1">
    <source>
        <dbReference type="ARBA" id="ARBA00006926"/>
    </source>
</evidence>
<evidence type="ECO:0000256" key="5">
    <source>
        <dbReference type="RuleBase" id="RU000499"/>
    </source>
</evidence>
<evidence type="ECO:0000256" key="2">
    <source>
        <dbReference type="ARBA" id="ARBA00022559"/>
    </source>
</evidence>
<dbReference type="EMBL" id="BMIG01000002">
    <property type="protein sequence ID" value="GGA88105.1"/>
    <property type="molecule type" value="Genomic_DNA"/>
</dbReference>
<dbReference type="PROSITE" id="PS00460">
    <property type="entry name" value="GLUTATHIONE_PEROXID_1"/>
    <property type="match status" value="1"/>
</dbReference>
<dbReference type="CDD" id="cd00340">
    <property type="entry name" value="GSH_Peroxidase"/>
    <property type="match status" value="1"/>
</dbReference>
<dbReference type="InterPro" id="IPR000889">
    <property type="entry name" value="Glutathione_peroxidase"/>
</dbReference>
<dbReference type="InterPro" id="IPR029759">
    <property type="entry name" value="GPX_AS"/>
</dbReference>
<dbReference type="RefSeq" id="WP_188706462.1">
    <property type="nucleotide sequence ID" value="NZ_BMIG01000002.1"/>
</dbReference>
<dbReference type="PANTHER" id="PTHR11592">
    <property type="entry name" value="GLUTATHIONE PEROXIDASE"/>
    <property type="match status" value="1"/>
</dbReference>
<reference evidence="8" key="1">
    <citation type="journal article" date="2014" name="Int. J. Syst. Evol. Microbiol.">
        <title>Complete genome sequence of Corynebacterium casei LMG S-19264T (=DSM 44701T), isolated from a smear-ripened cheese.</title>
        <authorList>
            <consortium name="US DOE Joint Genome Institute (JGI-PGF)"/>
            <person name="Walter F."/>
            <person name="Albersmeier A."/>
            <person name="Kalinowski J."/>
            <person name="Ruckert C."/>
        </authorList>
    </citation>
    <scope>NUCLEOTIDE SEQUENCE</scope>
    <source>
        <strain evidence="8">CGMCC 1.15322</strain>
    </source>
</reference>
<organism evidence="8 9">
    <name type="scientific">Polaromonas eurypsychrophila</name>
    <dbReference type="NCBI Taxonomy" id="1614635"/>
    <lineage>
        <taxon>Bacteria</taxon>
        <taxon>Pseudomonadati</taxon>
        <taxon>Pseudomonadota</taxon>
        <taxon>Betaproteobacteria</taxon>
        <taxon>Burkholderiales</taxon>
        <taxon>Comamonadaceae</taxon>
        <taxon>Polaromonas</taxon>
    </lineage>
</organism>
<evidence type="ECO:0000259" key="7">
    <source>
        <dbReference type="PROSITE" id="PS51352"/>
    </source>
</evidence>
<dbReference type="PANTHER" id="PTHR11592:SF44">
    <property type="entry name" value="GLUTATHIONE PEROXIDASE"/>
    <property type="match status" value="1"/>
</dbReference>
<dbReference type="GO" id="GO:0004601">
    <property type="term" value="F:peroxidase activity"/>
    <property type="evidence" value="ECO:0007669"/>
    <property type="project" value="UniProtKB-KW"/>
</dbReference>
<dbReference type="InterPro" id="IPR036249">
    <property type="entry name" value="Thioredoxin-like_sf"/>
</dbReference>
<name>A0A916WDB3_9BURK</name>
<keyword evidence="6" id="KW-0732">Signal</keyword>
<comment type="caution">
    <text evidence="8">The sequence shown here is derived from an EMBL/GenBank/DDBJ whole genome shotgun (WGS) entry which is preliminary data.</text>
</comment>
<gene>
    <name evidence="8" type="ORF">GCM10011496_06020</name>
</gene>
<sequence>MNPVLFKAILTTAMLGGALLTPAHAVTAAPKPGTATTASCEPLLQHNFLRLQDERAQSLCQYSGKVLLVVNTASFCGFTTQYKGLEALYAKYRDQGLVVLGFPSNDFSQETGSNKEIADFCENTFGVKFPMFAKSSVSGKAANPLFKQLAERTGSAPRWNFHKYLISRDGQQVSSFDTSVDPGNSAFLKEIEKKLLAK</sequence>
<dbReference type="GO" id="GO:0034599">
    <property type="term" value="P:cellular response to oxidative stress"/>
    <property type="evidence" value="ECO:0007669"/>
    <property type="project" value="TreeGrafter"/>
</dbReference>
<keyword evidence="2 5" id="KW-0575">Peroxidase</keyword>
<feature type="chain" id="PRO_5037666638" description="Glutathione peroxidase" evidence="6">
    <location>
        <begin position="26"/>
        <end position="198"/>
    </location>
</feature>
<evidence type="ECO:0000256" key="4">
    <source>
        <dbReference type="PIRSR" id="PIRSR000303-1"/>
    </source>
</evidence>
<dbReference type="PROSITE" id="PS51352">
    <property type="entry name" value="THIOREDOXIN_2"/>
    <property type="match status" value="1"/>
</dbReference>
<dbReference type="PROSITE" id="PS51355">
    <property type="entry name" value="GLUTATHIONE_PEROXID_3"/>
    <property type="match status" value="1"/>
</dbReference>
<evidence type="ECO:0000313" key="8">
    <source>
        <dbReference type="EMBL" id="GGA88105.1"/>
    </source>
</evidence>
<dbReference type="SUPFAM" id="SSF52833">
    <property type="entry name" value="Thioredoxin-like"/>
    <property type="match status" value="1"/>
</dbReference>
<dbReference type="Gene3D" id="3.40.30.10">
    <property type="entry name" value="Glutaredoxin"/>
    <property type="match status" value="1"/>
</dbReference>
<dbReference type="Pfam" id="PF00255">
    <property type="entry name" value="GSHPx"/>
    <property type="match status" value="1"/>
</dbReference>
<feature type="domain" description="Thioredoxin" evidence="7">
    <location>
        <begin position="17"/>
        <end position="198"/>
    </location>
</feature>
<evidence type="ECO:0000256" key="3">
    <source>
        <dbReference type="ARBA" id="ARBA00023002"/>
    </source>
</evidence>
<keyword evidence="3 5" id="KW-0560">Oxidoreductase</keyword>
<feature type="active site" evidence="4">
    <location>
        <position position="76"/>
    </location>
</feature>
<evidence type="ECO:0000256" key="6">
    <source>
        <dbReference type="SAM" id="SignalP"/>
    </source>
</evidence>
<evidence type="ECO:0000313" key="9">
    <source>
        <dbReference type="Proteomes" id="UP000620596"/>
    </source>
</evidence>
<reference evidence="8" key="2">
    <citation type="submission" date="2020-09" db="EMBL/GenBank/DDBJ databases">
        <authorList>
            <person name="Sun Q."/>
            <person name="Zhou Y."/>
        </authorList>
    </citation>
    <scope>NUCLEOTIDE SEQUENCE</scope>
    <source>
        <strain evidence="8">CGMCC 1.15322</strain>
    </source>
</reference>
<comment type="similarity">
    <text evidence="1 5">Belongs to the glutathione peroxidase family.</text>
</comment>
<dbReference type="Proteomes" id="UP000620596">
    <property type="component" value="Unassembled WGS sequence"/>
</dbReference>
<proteinExistence type="inferred from homology"/>
<dbReference type="PIRSF" id="PIRSF000303">
    <property type="entry name" value="Glutathion_perox"/>
    <property type="match status" value="1"/>
</dbReference>
<dbReference type="PRINTS" id="PR01011">
    <property type="entry name" value="GLUTPROXDASE"/>
</dbReference>
<dbReference type="InterPro" id="IPR013766">
    <property type="entry name" value="Thioredoxin_domain"/>
</dbReference>
<accession>A0A916WDB3</accession>
<feature type="signal peptide" evidence="6">
    <location>
        <begin position="1"/>
        <end position="25"/>
    </location>
</feature>